<name>A0A410FWP4_BIPS1</name>
<keyword evidence="2 8" id="KW-0808">Transferase</keyword>
<keyword evidence="8" id="KW-0963">Cytoplasm</keyword>
<accession>A0A410FWP4</accession>
<dbReference type="SUPFAM" id="SSF102114">
    <property type="entry name" value="Radical SAM enzymes"/>
    <property type="match status" value="1"/>
</dbReference>
<dbReference type="NCBIfam" id="TIGR00510">
    <property type="entry name" value="lipA"/>
    <property type="match status" value="1"/>
</dbReference>
<evidence type="ECO:0000256" key="1">
    <source>
        <dbReference type="ARBA" id="ARBA00022485"/>
    </source>
</evidence>
<gene>
    <name evidence="8" type="primary">lipA</name>
    <name evidence="10" type="ORF">BIP78_1614</name>
</gene>
<dbReference type="PANTHER" id="PTHR10949:SF0">
    <property type="entry name" value="LIPOYL SYNTHASE, MITOCHONDRIAL"/>
    <property type="match status" value="1"/>
</dbReference>
<dbReference type="SFLD" id="SFLDG01058">
    <property type="entry name" value="lipoyl_synthase_like"/>
    <property type="match status" value="1"/>
</dbReference>
<dbReference type="NCBIfam" id="NF004019">
    <property type="entry name" value="PRK05481.1"/>
    <property type="match status" value="1"/>
</dbReference>
<feature type="binding site" evidence="8">
    <location>
        <position position="42"/>
    </location>
    <ligand>
        <name>[4Fe-4S] cluster</name>
        <dbReference type="ChEBI" id="CHEBI:49883"/>
        <label>1</label>
    </ligand>
</feature>
<comment type="similarity">
    <text evidence="8">Belongs to the radical SAM superfamily. Lipoyl synthase family.</text>
</comment>
<dbReference type="Pfam" id="PF04055">
    <property type="entry name" value="Radical_SAM"/>
    <property type="match status" value="1"/>
</dbReference>
<feature type="binding site" evidence="8">
    <location>
        <position position="70"/>
    </location>
    <ligand>
        <name>[4Fe-4S] cluster</name>
        <dbReference type="ChEBI" id="CHEBI:49883"/>
        <label>2</label>
        <note>4Fe-4S-S-AdoMet</note>
    </ligand>
</feature>
<keyword evidence="4 8" id="KW-0479">Metal-binding</keyword>
<keyword evidence="1 8" id="KW-0004">4Fe-4S</keyword>
<dbReference type="GO" id="GO:0016992">
    <property type="term" value="F:lipoate synthase activity"/>
    <property type="evidence" value="ECO:0007669"/>
    <property type="project" value="UniProtKB-UniRule"/>
</dbReference>
<dbReference type="GO" id="GO:0051539">
    <property type="term" value="F:4 iron, 4 sulfur cluster binding"/>
    <property type="evidence" value="ECO:0007669"/>
    <property type="project" value="UniProtKB-UniRule"/>
</dbReference>
<dbReference type="EC" id="2.8.1.8" evidence="8"/>
<dbReference type="SFLD" id="SFLDF00271">
    <property type="entry name" value="lipoyl_synthase"/>
    <property type="match status" value="1"/>
</dbReference>
<proteinExistence type="inferred from homology"/>
<comment type="function">
    <text evidence="8">Catalyzes the radical-mediated insertion of two sulfur atoms into the C-6 and C-8 positions of the octanoyl moiety bound to the lipoyl domains of lipoate-dependent enzymes, thereby converting the octanoylated domains into lipoylated derivatives.</text>
</comment>
<dbReference type="SFLD" id="SFLDS00029">
    <property type="entry name" value="Radical_SAM"/>
    <property type="match status" value="1"/>
</dbReference>
<dbReference type="AlphaFoldDB" id="A0A410FWP4"/>
<protein>
    <recommendedName>
        <fullName evidence="8">Lipoyl synthase</fullName>
        <ecNumber evidence="8">2.8.1.8</ecNumber>
    </recommendedName>
    <alternativeName>
        <fullName evidence="8">Lip-syn</fullName>
        <shortName evidence="8">LS</shortName>
    </alternativeName>
    <alternativeName>
        <fullName evidence="8">Lipoate synthase</fullName>
    </alternativeName>
    <alternativeName>
        <fullName evidence="8">Lipoic acid synthase</fullName>
    </alternativeName>
    <alternativeName>
        <fullName evidence="8">Sulfur insertion protein LipA</fullName>
    </alternativeName>
</protein>
<feature type="binding site" evidence="8">
    <location>
        <position position="37"/>
    </location>
    <ligand>
        <name>[4Fe-4S] cluster</name>
        <dbReference type="ChEBI" id="CHEBI:49883"/>
        <label>1</label>
    </ligand>
</feature>
<keyword evidence="3 8" id="KW-0949">S-adenosyl-L-methionine</keyword>
<dbReference type="UniPathway" id="UPA00538">
    <property type="reaction ID" value="UER00593"/>
</dbReference>
<feature type="binding site" evidence="8">
    <location>
        <position position="48"/>
    </location>
    <ligand>
        <name>[4Fe-4S] cluster</name>
        <dbReference type="ChEBI" id="CHEBI:49883"/>
        <label>1</label>
    </ligand>
</feature>
<feature type="binding site" evidence="8">
    <location>
        <position position="67"/>
    </location>
    <ligand>
        <name>[4Fe-4S] cluster</name>
        <dbReference type="ChEBI" id="CHEBI:49883"/>
        <label>2</label>
        <note>4Fe-4S-S-AdoMet</note>
    </ligand>
</feature>
<feature type="binding site" evidence="8">
    <location>
        <position position="277"/>
    </location>
    <ligand>
        <name>[4Fe-4S] cluster</name>
        <dbReference type="ChEBI" id="CHEBI:49883"/>
        <label>1</label>
    </ligand>
</feature>
<dbReference type="CDD" id="cd01335">
    <property type="entry name" value="Radical_SAM"/>
    <property type="match status" value="1"/>
</dbReference>
<evidence type="ECO:0000313" key="11">
    <source>
        <dbReference type="Proteomes" id="UP000287233"/>
    </source>
</evidence>
<sequence>MDERKPDWLRVEVSTAAVGGARRVDEVLDRHRIHTVCRSARCPNLPACWGAGTATFMILGDVCTRACRFCAVRHGRPAPPDPEEPTRLARAVSELHLRYVVLTSVDRDDLPDGGASHYAATIGRVREVVPEARVEALVPDFGGDRDALRVVVGSGPHVVGHNVETVERLSLSVRDSRASYVTSLDVLRHLRELAPGIVTKSSLLLGLGETDAEIGETLADLRAAGVDVVVLGQYLRPTPAQVPVVRYVTPQEFRYWEDRARDLGFGAVVAAPFARTSFRAAEAYAALR</sequence>
<dbReference type="SMART" id="SM00729">
    <property type="entry name" value="Elp3"/>
    <property type="match status" value="1"/>
</dbReference>
<feature type="binding site" evidence="8">
    <location>
        <position position="63"/>
    </location>
    <ligand>
        <name>[4Fe-4S] cluster</name>
        <dbReference type="ChEBI" id="CHEBI:49883"/>
        <label>2</label>
        <note>4Fe-4S-S-AdoMet</note>
    </ligand>
</feature>
<evidence type="ECO:0000256" key="5">
    <source>
        <dbReference type="ARBA" id="ARBA00023004"/>
    </source>
</evidence>
<comment type="cofactor">
    <cofactor evidence="8">
        <name>[4Fe-4S] cluster</name>
        <dbReference type="ChEBI" id="CHEBI:49883"/>
    </cofactor>
    <text evidence="8">Binds 2 [4Fe-4S] clusters per subunit. One cluster is coordinated with 3 cysteines and an exchangeable S-adenosyl-L-methionine.</text>
</comment>
<dbReference type="InterPro" id="IPR013785">
    <property type="entry name" value="Aldolase_TIM"/>
</dbReference>
<dbReference type="PANTHER" id="PTHR10949">
    <property type="entry name" value="LIPOYL SYNTHASE"/>
    <property type="match status" value="1"/>
</dbReference>
<dbReference type="KEGG" id="bih:BIP78_1614"/>
<dbReference type="GO" id="GO:0009249">
    <property type="term" value="P:protein lipoylation"/>
    <property type="evidence" value="ECO:0007669"/>
    <property type="project" value="UniProtKB-UniRule"/>
</dbReference>
<dbReference type="NCBIfam" id="NF009544">
    <property type="entry name" value="PRK12928.1"/>
    <property type="match status" value="1"/>
</dbReference>
<evidence type="ECO:0000256" key="6">
    <source>
        <dbReference type="ARBA" id="ARBA00023014"/>
    </source>
</evidence>
<evidence type="ECO:0000256" key="7">
    <source>
        <dbReference type="ARBA" id="ARBA00047326"/>
    </source>
</evidence>
<comment type="pathway">
    <text evidence="8">Protein modification; protein lipoylation via endogenous pathway; protein N(6)-(lipoyl)lysine from octanoyl-[acyl-carrier-protein]: step 2/2.</text>
</comment>
<dbReference type="GO" id="GO:0046872">
    <property type="term" value="F:metal ion binding"/>
    <property type="evidence" value="ECO:0007669"/>
    <property type="project" value="UniProtKB-KW"/>
</dbReference>
<comment type="catalytic activity">
    <reaction evidence="7 8">
        <text>[[Fe-S] cluster scaffold protein carrying a second [4Fe-4S](2+) cluster] + N(6)-octanoyl-L-lysyl-[protein] + 2 oxidized [2Fe-2S]-[ferredoxin] + 2 S-adenosyl-L-methionine + 4 H(+) = [[Fe-S] cluster scaffold protein] + N(6)-[(R)-dihydrolipoyl]-L-lysyl-[protein] + 4 Fe(3+) + 2 hydrogen sulfide + 2 5'-deoxyadenosine + 2 L-methionine + 2 reduced [2Fe-2S]-[ferredoxin]</text>
        <dbReference type="Rhea" id="RHEA:16585"/>
        <dbReference type="Rhea" id="RHEA-COMP:9928"/>
        <dbReference type="Rhea" id="RHEA-COMP:10000"/>
        <dbReference type="Rhea" id="RHEA-COMP:10001"/>
        <dbReference type="Rhea" id="RHEA-COMP:10475"/>
        <dbReference type="Rhea" id="RHEA-COMP:14568"/>
        <dbReference type="Rhea" id="RHEA-COMP:14569"/>
        <dbReference type="ChEBI" id="CHEBI:15378"/>
        <dbReference type="ChEBI" id="CHEBI:17319"/>
        <dbReference type="ChEBI" id="CHEBI:29034"/>
        <dbReference type="ChEBI" id="CHEBI:29919"/>
        <dbReference type="ChEBI" id="CHEBI:33722"/>
        <dbReference type="ChEBI" id="CHEBI:33737"/>
        <dbReference type="ChEBI" id="CHEBI:33738"/>
        <dbReference type="ChEBI" id="CHEBI:57844"/>
        <dbReference type="ChEBI" id="CHEBI:59789"/>
        <dbReference type="ChEBI" id="CHEBI:78809"/>
        <dbReference type="ChEBI" id="CHEBI:83100"/>
        <dbReference type="EC" id="2.8.1.8"/>
    </reaction>
</comment>
<dbReference type="PIRSF" id="PIRSF005963">
    <property type="entry name" value="Lipoyl_synth"/>
    <property type="match status" value="1"/>
</dbReference>
<dbReference type="GO" id="GO:0005737">
    <property type="term" value="C:cytoplasm"/>
    <property type="evidence" value="ECO:0007669"/>
    <property type="project" value="UniProtKB-SubCell"/>
</dbReference>
<evidence type="ECO:0000256" key="8">
    <source>
        <dbReference type="HAMAP-Rule" id="MF_00206"/>
    </source>
</evidence>
<evidence type="ECO:0000256" key="3">
    <source>
        <dbReference type="ARBA" id="ARBA00022691"/>
    </source>
</evidence>
<organism evidence="10 11">
    <name type="scientific">Bipolaricaulis sibiricus</name>
    <dbReference type="NCBI Taxonomy" id="2501609"/>
    <lineage>
        <taxon>Bacteria</taxon>
        <taxon>Candidatus Bipolaricaulota</taxon>
        <taxon>Candidatus Bipolaricaulia</taxon>
        <taxon>Candidatus Bipolaricaulales</taxon>
        <taxon>Candidatus Bipolaricaulaceae</taxon>
        <taxon>Candidatus Bipolaricaulis</taxon>
    </lineage>
</organism>
<feature type="domain" description="Radical SAM core" evidence="9">
    <location>
        <begin position="49"/>
        <end position="266"/>
    </location>
</feature>
<comment type="subcellular location">
    <subcellularLocation>
        <location evidence="8">Cytoplasm</location>
    </subcellularLocation>
</comment>
<dbReference type="EMBL" id="CP034928">
    <property type="protein sequence ID" value="QAA77378.1"/>
    <property type="molecule type" value="Genomic_DNA"/>
</dbReference>
<dbReference type="InterPro" id="IPR058240">
    <property type="entry name" value="rSAM_sf"/>
</dbReference>
<keyword evidence="5 8" id="KW-0408">Iron</keyword>
<dbReference type="InterPro" id="IPR006638">
    <property type="entry name" value="Elp3/MiaA/NifB-like_rSAM"/>
</dbReference>
<dbReference type="Proteomes" id="UP000287233">
    <property type="component" value="Chromosome"/>
</dbReference>
<dbReference type="PROSITE" id="PS51918">
    <property type="entry name" value="RADICAL_SAM"/>
    <property type="match status" value="1"/>
</dbReference>
<keyword evidence="6 8" id="KW-0411">Iron-sulfur</keyword>
<evidence type="ECO:0000256" key="2">
    <source>
        <dbReference type="ARBA" id="ARBA00022679"/>
    </source>
</evidence>
<reference evidence="11" key="1">
    <citation type="submission" date="2018-12" db="EMBL/GenBank/DDBJ databases">
        <title>Complete genome sequence of an uncultured bacterium of the candidate phylum Bipolaricaulota.</title>
        <authorList>
            <person name="Kadnikov V.V."/>
            <person name="Mardanov A.V."/>
            <person name="Beletsky A.V."/>
            <person name="Frank Y.A."/>
            <person name="Karnachuk O.V."/>
            <person name="Ravin N.V."/>
        </authorList>
    </citation>
    <scope>NUCLEOTIDE SEQUENCE [LARGE SCALE GENOMIC DNA]</scope>
</reference>
<dbReference type="Gene3D" id="3.20.20.70">
    <property type="entry name" value="Aldolase class I"/>
    <property type="match status" value="1"/>
</dbReference>
<dbReference type="InterPro" id="IPR007197">
    <property type="entry name" value="rSAM"/>
</dbReference>
<evidence type="ECO:0000259" key="9">
    <source>
        <dbReference type="PROSITE" id="PS51918"/>
    </source>
</evidence>
<evidence type="ECO:0000313" key="10">
    <source>
        <dbReference type="EMBL" id="QAA77378.1"/>
    </source>
</evidence>
<dbReference type="HAMAP" id="MF_00206">
    <property type="entry name" value="Lipoyl_synth"/>
    <property type="match status" value="1"/>
</dbReference>
<evidence type="ECO:0000256" key="4">
    <source>
        <dbReference type="ARBA" id="ARBA00022723"/>
    </source>
</evidence>
<dbReference type="InterPro" id="IPR003698">
    <property type="entry name" value="Lipoyl_synth"/>
</dbReference>